<keyword evidence="2" id="KW-1185">Reference proteome</keyword>
<sequence length="138" mass="14620">MDALTSRITALWAHPRVGRDPELALGDAARDWLAATGQPAFAAALAFEREAGGLILGRLRLGLRTSAEIPAAWEVARAGDPPHPGLVHIGYADYLVLWIGEDGRIWAEPDFEDATPAADSWVAYVEGALAEAPPAQAA</sequence>
<protein>
    <submittedName>
        <fullName evidence="1">Uncharacterized protein</fullName>
    </submittedName>
</protein>
<organism evidence="1 2">
    <name type="scientific">Allocatelliglobosispora scoriae</name>
    <dbReference type="NCBI Taxonomy" id="643052"/>
    <lineage>
        <taxon>Bacteria</taxon>
        <taxon>Bacillati</taxon>
        <taxon>Actinomycetota</taxon>
        <taxon>Actinomycetes</taxon>
        <taxon>Micromonosporales</taxon>
        <taxon>Micromonosporaceae</taxon>
        <taxon>Allocatelliglobosispora</taxon>
    </lineage>
</organism>
<comment type="caution">
    <text evidence="1">The sequence shown here is derived from an EMBL/GenBank/DDBJ whole genome shotgun (WGS) entry which is preliminary data.</text>
</comment>
<evidence type="ECO:0000313" key="2">
    <source>
        <dbReference type="Proteomes" id="UP000587527"/>
    </source>
</evidence>
<reference evidence="1 2" key="1">
    <citation type="submission" date="2020-08" db="EMBL/GenBank/DDBJ databases">
        <title>Sequencing the genomes of 1000 actinobacteria strains.</title>
        <authorList>
            <person name="Klenk H.-P."/>
        </authorList>
    </citation>
    <scope>NUCLEOTIDE SEQUENCE [LARGE SCALE GENOMIC DNA]</scope>
    <source>
        <strain evidence="1 2">DSM 45362</strain>
    </source>
</reference>
<proteinExistence type="predicted"/>
<evidence type="ECO:0000313" key="1">
    <source>
        <dbReference type="EMBL" id="MBB5867584.1"/>
    </source>
</evidence>
<accession>A0A841BH23</accession>
<dbReference type="RefSeq" id="WP_184832514.1">
    <property type="nucleotide sequence ID" value="NZ_JACHMN010000001.1"/>
</dbReference>
<dbReference type="Proteomes" id="UP000587527">
    <property type="component" value="Unassembled WGS sequence"/>
</dbReference>
<dbReference type="AlphaFoldDB" id="A0A841BH23"/>
<gene>
    <name evidence="1" type="ORF">F4553_000963</name>
</gene>
<name>A0A841BH23_9ACTN</name>
<dbReference type="EMBL" id="JACHMN010000001">
    <property type="protein sequence ID" value="MBB5867584.1"/>
    <property type="molecule type" value="Genomic_DNA"/>
</dbReference>